<dbReference type="AlphaFoldDB" id="A0A839QH10"/>
<dbReference type="SUPFAM" id="SSF53187">
    <property type="entry name" value="Zn-dependent exopeptidases"/>
    <property type="match status" value="1"/>
</dbReference>
<organism evidence="3 4">
    <name type="scientific">Paeniglutamicibacter cryotolerans</name>
    <dbReference type="NCBI Taxonomy" id="670079"/>
    <lineage>
        <taxon>Bacteria</taxon>
        <taxon>Bacillati</taxon>
        <taxon>Actinomycetota</taxon>
        <taxon>Actinomycetes</taxon>
        <taxon>Micrococcales</taxon>
        <taxon>Micrococcaceae</taxon>
        <taxon>Paeniglutamicibacter</taxon>
    </lineage>
</organism>
<protein>
    <recommendedName>
        <fullName evidence="1">Peptidase M20 domain-containing protein 2</fullName>
    </recommendedName>
</protein>
<name>A0A839QH10_9MICC</name>
<dbReference type="InterPro" id="IPR017144">
    <property type="entry name" value="Xaa-Arg_dipeptidase"/>
</dbReference>
<reference evidence="3 4" key="1">
    <citation type="submission" date="2020-08" db="EMBL/GenBank/DDBJ databases">
        <title>Sequencing the genomes of 1000 actinobacteria strains.</title>
        <authorList>
            <person name="Klenk H.-P."/>
        </authorList>
    </citation>
    <scope>NUCLEOTIDE SEQUENCE [LARGE SCALE GENOMIC DNA]</scope>
    <source>
        <strain evidence="3 4">DSM 22826</strain>
    </source>
</reference>
<evidence type="ECO:0000256" key="1">
    <source>
        <dbReference type="PIRNR" id="PIRNR037226"/>
    </source>
</evidence>
<dbReference type="GO" id="GO:0046657">
    <property type="term" value="P:folic acid catabolic process"/>
    <property type="evidence" value="ECO:0007669"/>
    <property type="project" value="TreeGrafter"/>
</dbReference>
<evidence type="ECO:0000259" key="2">
    <source>
        <dbReference type="Pfam" id="PF07687"/>
    </source>
</evidence>
<evidence type="ECO:0000313" key="4">
    <source>
        <dbReference type="Proteomes" id="UP000523000"/>
    </source>
</evidence>
<accession>A0A839QH10</accession>
<dbReference type="Pfam" id="PF07687">
    <property type="entry name" value="M20_dimer"/>
    <property type="match status" value="1"/>
</dbReference>
<dbReference type="InterPro" id="IPR011650">
    <property type="entry name" value="Peptidase_M20_dimer"/>
</dbReference>
<comment type="similarity">
    <text evidence="1">Belongs to the peptidase M20A family.</text>
</comment>
<dbReference type="PANTHER" id="PTHR30575:SF0">
    <property type="entry name" value="XAA-ARG DIPEPTIDASE"/>
    <property type="match status" value="1"/>
</dbReference>
<keyword evidence="4" id="KW-1185">Reference proteome</keyword>
<dbReference type="NCBIfam" id="TIGR01891">
    <property type="entry name" value="amidohydrolases"/>
    <property type="match status" value="1"/>
</dbReference>
<dbReference type="RefSeq" id="WP_183510860.1">
    <property type="nucleotide sequence ID" value="NZ_BAABGK010000029.1"/>
</dbReference>
<dbReference type="InterPro" id="IPR052030">
    <property type="entry name" value="Peptidase_M20/M20A_hydrolases"/>
</dbReference>
<dbReference type="SUPFAM" id="SSF55031">
    <property type="entry name" value="Bacterial exopeptidase dimerisation domain"/>
    <property type="match status" value="1"/>
</dbReference>
<gene>
    <name evidence="3" type="ORF">E9229_001829</name>
</gene>
<dbReference type="Pfam" id="PF01546">
    <property type="entry name" value="Peptidase_M20"/>
    <property type="match status" value="1"/>
</dbReference>
<dbReference type="InterPro" id="IPR002933">
    <property type="entry name" value="Peptidase_M20"/>
</dbReference>
<dbReference type="GO" id="GO:0016805">
    <property type="term" value="F:dipeptidase activity"/>
    <property type="evidence" value="ECO:0007669"/>
    <property type="project" value="InterPro"/>
</dbReference>
<sequence length="386" mass="40283">MSTDEARAQRITAALEHWKADLLQLSHEIHADPELSGQEFRAAQRVSNLLEKAGFGFDAQQPQLATAFSARHGNGELVAAFCVEYDALPGIGHACGHNVNAAAAVGAALGLAAVAGELGITVKVLGTPAEETTGGKVELIKEGFFDDVSLAMMAHAGADDIVGGSSLAICMWDALYTGKPAHAALAPEEGINALDAMVIAQTAIALARQQLPAGSVVSMIVTEGGSAANVIPDRARANIEMRAESVETLRRIEARVRRCLEAGAHGTGAALDIREVGNEYADLRQDRFLAGAYQRALGARERDVLYDERALASTDMGNVSHLVPTIHPVIGYEVGGAVHHTAEFTAFGTSASADKAIMDAAFGMAMAAAAAAADPVERERLLAAKD</sequence>
<feature type="domain" description="Peptidase M20 dimerisation" evidence="2">
    <location>
        <begin position="177"/>
        <end position="264"/>
    </location>
</feature>
<dbReference type="Proteomes" id="UP000523000">
    <property type="component" value="Unassembled WGS sequence"/>
</dbReference>
<dbReference type="GO" id="GO:0005737">
    <property type="term" value="C:cytoplasm"/>
    <property type="evidence" value="ECO:0007669"/>
    <property type="project" value="TreeGrafter"/>
</dbReference>
<keyword evidence="3" id="KW-0378">Hydrolase</keyword>
<dbReference type="InterPro" id="IPR017439">
    <property type="entry name" value="Amidohydrolase"/>
</dbReference>
<dbReference type="PIRSF" id="PIRSF037226">
    <property type="entry name" value="Amidohydrolase_ACY1L2_prd"/>
    <property type="match status" value="1"/>
</dbReference>
<dbReference type="GO" id="GO:0071713">
    <property type="term" value="F:para-aminobenzoyl-glutamate hydrolase activity"/>
    <property type="evidence" value="ECO:0007669"/>
    <property type="project" value="TreeGrafter"/>
</dbReference>
<dbReference type="PANTHER" id="PTHR30575">
    <property type="entry name" value="PEPTIDASE M20"/>
    <property type="match status" value="1"/>
</dbReference>
<evidence type="ECO:0000313" key="3">
    <source>
        <dbReference type="EMBL" id="MBB2995638.1"/>
    </source>
</evidence>
<proteinExistence type="inferred from homology"/>
<comment type="caution">
    <text evidence="3">The sequence shown here is derived from an EMBL/GenBank/DDBJ whole genome shotgun (WGS) entry which is preliminary data.</text>
</comment>
<dbReference type="Gene3D" id="3.30.70.360">
    <property type="match status" value="1"/>
</dbReference>
<dbReference type="FunFam" id="3.30.70.360:FF:000004">
    <property type="entry name" value="Peptidase M20 domain-containing protein 2"/>
    <property type="match status" value="1"/>
</dbReference>
<dbReference type="InterPro" id="IPR036264">
    <property type="entry name" value="Bact_exopeptidase_dim_dom"/>
</dbReference>
<dbReference type="Gene3D" id="3.40.630.10">
    <property type="entry name" value="Zn peptidases"/>
    <property type="match status" value="1"/>
</dbReference>
<dbReference type="EMBL" id="JACHVS010000001">
    <property type="protein sequence ID" value="MBB2995638.1"/>
    <property type="molecule type" value="Genomic_DNA"/>
</dbReference>